<dbReference type="GO" id="GO:0008168">
    <property type="term" value="F:methyltransferase activity"/>
    <property type="evidence" value="ECO:0007669"/>
    <property type="project" value="UniProtKB-KW"/>
</dbReference>
<dbReference type="InterPro" id="IPR041698">
    <property type="entry name" value="Methyltransf_25"/>
</dbReference>
<keyword evidence="3" id="KW-1185">Reference proteome</keyword>
<accession>A0ABN6LAH7</accession>
<dbReference type="SUPFAM" id="SSF53335">
    <property type="entry name" value="S-adenosyl-L-methionine-dependent methyltransferases"/>
    <property type="match status" value="1"/>
</dbReference>
<organism evidence="2 3">
    <name type="scientific">Persicobacter psychrovividus</name>
    <dbReference type="NCBI Taxonomy" id="387638"/>
    <lineage>
        <taxon>Bacteria</taxon>
        <taxon>Pseudomonadati</taxon>
        <taxon>Bacteroidota</taxon>
        <taxon>Cytophagia</taxon>
        <taxon>Cytophagales</taxon>
        <taxon>Persicobacteraceae</taxon>
        <taxon>Persicobacter</taxon>
    </lineage>
</organism>
<keyword evidence="2" id="KW-0489">Methyltransferase</keyword>
<dbReference type="Proteomes" id="UP001354989">
    <property type="component" value="Chromosome"/>
</dbReference>
<dbReference type="RefSeq" id="WP_338397594.1">
    <property type="nucleotide sequence ID" value="NZ_AP025292.1"/>
</dbReference>
<dbReference type="Pfam" id="PF13649">
    <property type="entry name" value="Methyltransf_25"/>
    <property type="match status" value="1"/>
</dbReference>
<proteinExistence type="predicted"/>
<evidence type="ECO:0000313" key="3">
    <source>
        <dbReference type="Proteomes" id="UP001354989"/>
    </source>
</evidence>
<sequence>MKDYIKINQNLWNKKTPAHIASDFYDNEAFLAGKNTLNDIELALFPAMEGLKVLHSQCHFGQDSLSMARMGAEVTGVDFSQEAIAQARKMNDLLKLEAQFIQANVLELEAHIPQNHFDMVFTSYGTVGWLDDIRLWAKQMSYALKPGGQLIFVEFHPAVWMFDDAIEKLTYPYLNAEVIIEQEEGTYADTNAQIHAQSFCWNYGLTEVLQALLDAGMRLDFCREYDYSPYNCFQGLIKTDKGYQFEKHQGILPMVYALKMTKN</sequence>
<dbReference type="EMBL" id="AP025292">
    <property type="protein sequence ID" value="BDC98286.1"/>
    <property type="molecule type" value="Genomic_DNA"/>
</dbReference>
<name>A0ABN6LAH7_9BACT</name>
<dbReference type="InterPro" id="IPR029063">
    <property type="entry name" value="SAM-dependent_MTases_sf"/>
</dbReference>
<dbReference type="CDD" id="cd02440">
    <property type="entry name" value="AdoMet_MTases"/>
    <property type="match status" value="1"/>
</dbReference>
<protein>
    <submittedName>
        <fullName evidence="2">Type 12 methyltransferase</fullName>
    </submittedName>
</protein>
<feature type="domain" description="Methyltransferase" evidence="1">
    <location>
        <begin position="53"/>
        <end position="148"/>
    </location>
</feature>
<dbReference type="Gene3D" id="3.40.50.150">
    <property type="entry name" value="Vaccinia Virus protein VP39"/>
    <property type="match status" value="1"/>
</dbReference>
<evidence type="ECO:0000313" key="2">
    <source>
        <dbReference type="EMBL" id="BDC98286.1"/>
    </source>
</evidence>
<evidence type="ECO:0000259" key="1">
    <source>
        <dbReference type="Pfam" id="PF13649"/>
    </source>
</evidence>
<keyword evidence="2" id="KW-0808">Transferase</keyword>
<reference evidence="2 3" key="1">
    <citation type="submission" date="2021-12" db="EMBL/GenBank/DDBJ databases">
        <title>Genome sequencing of bacteria with rrn-lacking chromosome and rrn-plasmid.</title>
        <authorList>
            <person name="Anda M."/>
            <person name="Iwasaki W."/>
        </authorList>
    </citation>
    <scope>NUCLEOTIDE SEQUENCE [LARGE SCALE GENOMIC DNA]</scope>
    <source>
        <strain evidence="2 3">NBRC 101262</strain>
    </source>
</reference>
<dbReference type="GO" id="GO:0032259">
    <property type="term" value="P:methylation"/>
    <property type="evidence" value="ECO:0007669"/>
    <property type="project" value="UniProtKB-KW"/>
</dbReference>
<gene>
    <name evidence="2" type="ORF">PEPS_05670</name>
</gene>